<dbReference type="Pfam" id="PF01400">
    <property type="entry name" value="Astacin"/>
    <property type="match status" value="1"/>
</dbReference>
<sequence length="408" mass="46210">IILVYEGNEEESLHEGDIRLSYKQEIALEMFGDPTAPVLGARGITKYQNLLWNTRVVPYNISSELDETPAAKSVILSAMKEWEQSSCLKFVRRTTEENYIAFFKGNGCWSWVGRQGGMQQISLASGCWSQGTVVHEIGHAMGFWHEQSRPDRDEHVEIIWENIEEGKVHNFRKYNVSQIDSLGIPYDYISVMHYSPTAFGINGSTTIKAKNSSVIQLGQRIGLSPKDVTQADLLYRRNGSTTRQPDPTSPPQPHPDGPDDCTFETVDLCGFTNVDGDDFDWTQRMGKTPSSRTGPDMDHTTKRFGYFMYIETSRPRIKGDTATLQSKLYPRTTYGRCLHFYYHMYGEDMGTLKVIQSFLAGDVDKVLFEKSSDQGDQWILARVQVKASASPYRVSIYRLWASKGARGN</sequence>
<feature type="region of interest" description="Disordered" evidence="3">
    <location>
        <begin position="238"/>
        <end position="260"/>
    </location>
</feature>
<feature type="active site" evidence="1">
    <location>
        <position position="136"/>
    </location>
</feature>
<feature type="domain" description="Peptidase M12A" evidence="5">
    <location>
        <begin position="42"/>
        <end position="238"/>
    </location>
</feature>
<dbReference type="InterPro" id="IPR024079">
    <property type="entry name" value="MetalloPept_cat_dom_sf"/>
</dbReference>
<evidence type="ECO:0000256" key="2">
    <source>
        <dbReference type="RuleBase" id="RU361183"/>
    </source>
</evidence>
<comment type="caution">
    <text evidence="6">The sequence shown here is derived from an EMBL/GenBank/DDBJ whole genome shotgun (WGS) entry which is preliminary data.</text>
</comment>
<gene>
    <name evidence="6" type="ORF">PEVE_00001250</name>
</gene>
<dbReference type="Proteomes" id="UP001159427">
    <property type="component" value="Unassembled WGS sequence"/>
</dbReference>
<evidence type="ECO:0000313" key="6">
    <source>
        <dbReference type="EMBL" id="CAH3153996.1"/>
    </source>
</evidence>
<protein>
    <recommendedName>
        <fullName evidence="2">Metalloendopeptidase</fullName>
        <ecNumber evidence="2">3.4.24.-</ecNumber>
    </recommendedName>
</protein>
<name>A0ABN8Q1X6_9CNID</name>
<accession>A0ABN8Q1X6</accession>
<dbReference type="InterPro" id="IPR034035">
    <property type="entry name" value="Astacin-like_dom"/>
</dbReference>
<evidence type="ECO:0000256" key="1">
    <source>
        <dbReference type="PROSITE-ProRule" id="PRU01211"/>
    </source>
</evidence>
<evidence type="ECO:0000313" key="7">
    <source>
        <dbReference type="Proteomes" id="UP001159427"/>
    </source>
</evidence>
<dbReference type="PRINTS" id="PR00480">
    <property type="entry name" value="ASTACIN"/>
</dbReference>
<dbReference type="InterPro" id="IPR013320">
    <property type="entry name" value="ConA-like_dom_sf"/>
</dbReference>
<keyword evidence="1 2" id="KW-0378">Hydrolase</keyword>
<evidence type="ECO:0000259" key="5">
    <source>
        <dbReference type="PROSITE" id="PS51864"/>
    </source>
</evidence>
<keyword evidence="7" id="KW-1185">Reference proteome</keyword>
<dbReference type="InterPro" id="IPR000998">
    <property type="entry name" value="MAM_dom"/>
</dbReference>
<evidence type="ECO:0000259" key="4">
    <source>
        <dbReference type="PROSITE" id="PS50060"/>
    </source>
</evidence>
<dbReference type="EC" id="3.4.24.-" evidence="2"/>
<feature type="binding site" evidence="1">
    <location>
        <position position="139"/>
    </location>
    <ligand>
        <name>Zn(2+)</name>
        <dbReference type="ChEBI" id="CHEBI:29105"/>
        <note>catalytic</note>
    </ligand>
</feature>
<dbReference type="Gene3D" id="2.60.120.200">
    <property type="match status" value="1"/>
</dbReference>
<keyword evidence="1 2" id="KW-0645">Protease</keyword>
<comment type="cofactor">
    <cofactor evidence="1 2">
        <name>Zn(2+)</name>
        <dbReference type="ChEBI" id="CHEBI:29105"/>
    </cofactor>
    <text evidence="1 2">Binds 1 zinc ion per subunit.</text>
</comment>
<dbReference type="InterPro" id="IPR006026">
    <property type="entry name" value="Peptidase_Metallo"/>
</dbReference>
<keyword evidence="1 2" id="KW-0479">Metal-binding</keyword>
<dbReference type="PANTHER" id="PTHR10127">
    <property type="entry name" value="DISCOIDIN, CUB, EGF, LAMININ , AND ZINC METALLOPROTEASE DOMAIN CONTAINING"/>
    <property type="match status" value="1"/>
</dbReference>
<keyword evidence="1 2" id="KW-0482">Metalloprotease</keyword>
<dbReference type="SUPFAM" id="SSF55486">
    <property type="entry name" value="Metalloproteases ('zincins'), catalytic domain"/>
    <property type="match status" value="1"/>
</dbReference>
<dbReference type="SMART" id="SM00235">
    <property type="entry name" value="ZnMc"/>
    <property type="match status" value="1"/>
</dbReference>
<dbReference type="Gene3D" id="3.40.390.10">
    <property type="entry name" value="Collagenase (Catalytic Domain)"/>
    <property type="match status" value="1"/>
</dbReference>
<feature type="binding site" evidence="1">
    <location>
        <position position="145"/>
    </location>
    <ligand>
        <name>Zn(2+)</name>
        <dbReference type="ChEBI" id="CHEBI:29105"/>
        <note>catalytic</note>
    </ligand>
</feature>
<dbReference type="CDD" id="cd04280">
    <property type="entry name" value="ZnMc_astacin_like"/>
    <property type="match status" value="1"/>
</dbReference>
<keyword evidence="1 2" id="KW-0862">Zinc</keyword>
<dbReference type="PROSITE" id="PS50060">
    <property type="entry name" value="MAM_2"/>
    <property type="match status" value="1"/>
</dbReference>
<dbReference type="Pfam" id="PF00629">
    <property type="entry name" value="MAM"/>
    <property type="match status" value="1"/>
</dbReference>
<dbReference type="CDD" id="cd06263">
    <property type="entry name" value="MAM"/>
    <property type="match status" value="1"/>
</dbReference>
<dbReference type="PANTHER" id="PTHR10127:SF873">
    <property type="entry name" value="METALLOENDOPEPTIDASE"/>
    <property type="match status" value="1"/>
</dbReference>
<comment type="caution">
    <text evidence="1">Lacks conserved residue(s) required for the propagation of feature annotation.</text>
</comment>
<organism evidence="6 7">
    <name type="scientific">Porites evermanni</name>
    <dbReference type="NCBI Taxonomy" id="104178"/>
    <lineage>
        <taxon>Eukaryota</taxon>
        <taxon>Metazoa</taxon>
        <taxon>Cnidaria</taxon>
        <taxon>Anthozoa</taxon>
        <taxon>Hexacorallia</taxon>
        <taxon>Scleractinia</taxon>
        <taxon>Fungiina</taxon>
        <taxon>Poritidae</taxon>
        <taxon>Porites</taxon>
    </lineage>
</organism>
<feature type="non-terminal residue" evidence="6">
    <location>
        <position position="1"/>
    </location>
</feature>
<dbReference type="PROSITE" id="PS51864">
    <property type="entry name" value="ASTACIN"/>
    <property type="match status" value="1"/>
</dbReference>
<dbReference type="SMART" id="SM00137">
    <property type="entry name" value="MAM"/>
    <property type="match status" value="1"/>
</dbReference>
<dbReference type="EMBL" id="CALNXI010001068">
    <property type="protein sequence ID" value="CAH3153996.1"/>
    <property type="molecule type" value="Genomic_DNA"/>
</dbReference>
<dbReference type="InterPro" id="IPR001506">
    <property type="entry name" value="Peptidase_M12A"/>
</dbReference>
<dbReference type="SUPFAM" id="SSF49899">
    <property type="entry name" value="Concanavalin A-like lectins/glucanases"/>
    <property type="match status" value="1"/>
</dbReference>
<evidence type="ECO:0000256" key="3">
    <source>
        <dbReference type="SAM" id="MobiDB-lite"/>
    </source>
</evidence>
<feature type="binding site" evidence="1">
    <location>
        <position position="135"/>
    </location>
    <ligand>
        <name>Zn(2+)</name>
        <dbReference type="ChEBI" id="CHEBI:29105"/>
        <note>catalytic</note>
    </ligand>
</feature>
<proteinExistence type="predicted"/>
<reference evidence="6 7" key="1">
    <citation type="submission" date="2022-05" db="EMBL/GenBank/DDBJ databases">
        <authorList>
            <consortium name="Genoscope - CEA"/>
            <person name="William W."/>
        </authorList>
    </citation>
    <scope>NUCLEOTIDE SEQUENCE [LARGE SCALE GENOMIC DNA]</scope>
</reference>
<feature type="domain" description="MAM" evidence="4">
    <location>
        <begin position="259"/>
        <end position="408"/>
    </location>
</feature>